<keyword evidence="2" id="KW-1185">Reference proteome</keyword>
<organism evidence="1 2">
    <name type="scientific">Algoriphagus winogradskyi</name>
    <dbReference type="NCBI Taxonomy" id="237017"/>
    <lineage>
        <taxon>Bacteria</taxon>
        <taxon>Pseudomonadati</taxon>
        <taxon>Bacteroidota</taxon>
        <taxon>Cytophagia</taxon>
        <taxon>Cytophagales</taxon>
        <taxon>Cyclobacteriaceae</taxon>
        <taxon>Algoriphagus</taxon>
    </lineage>
</organism>
<accession>A0ABY1NCP5</accession>
<dbReference type="SUPFAM" id="SSF52540">
    <property type="entry name" value="P-loop containing nucleoside triphosphate hydrolases"/>
    <property type="match status" value="1"/>
</dbReference>
<dbReference type="EMBL" id="FXUA01000001">
    <property type="protein sequence ID" value="SMP06546.1"/>
    <property type="molecule type" value="Genomic_DNA"/>
</dbReference>
<protein>
    <recommendedName>
        <fullName evidence="3">AAA+ ATPase domain-containing protein</fullName>
    </recommendedName>
</protein>
<dbReference type="InterPro" id="IPR027417">
    <property type="entry name" value="P-loop_NTPase"/>
</dbReference>
<dbReference type="RefSeq" id="WP_283411418.1">
    <property type="nucleotide sequence ID" value="NZ_FXUA01000001.1"/>
</dbReference>
<sequence>MNENITSQHEPEIDKSRLIDAVLEEFQKFTTGVADQVGSEELYTYLFKNGSSLLAHYCEAGEAWLDSVEDNVEITDPDHYLIHFSYPDRIKSSLLLVRDVLLQLSIARLRHSEGLVSEAKIQEHFEESQALLTTELEKYLHYFQLERKAILGKPEVLRRKLESVKHFANPWKTFHSQFQTISGQFDEINLNDTRLKQTIDQYSLIHELILQMRTDVLNKNSLFEQKALSSLEDLTKISEIEQLNSTLKSFEDLINLGVGMEIRSESTLRNLEDSVNKLTSLSVPVDSEGGYLVVKKIDFRKTSEKWLDYEILPYLTDLWDLQEATFSPLLNIATQIKSSLLVAKKTQQIASFDAEISSLNSITEQQKNAIKQSKDLIKHIEDVLSQSYKVTELYTSEEYLKVPFQTNFSRLKSSKQGSFHSYWQKMAHVFKNLGKQVKDAKEKSPHQRLDIALQILETRNEKETPDHYHSLFLNKNFIGDLFLVRRSEQEKEIEKIIGYWKKGQNRSLAVLGDPLCGKSAILEYITHQFKSNEVHHLTPGSEISIEGRKLKVGKNLEEVLNFVKRSVSNSKPLIVLDDLHLWRDSSSSLLTNAEALIDFISSISSKIFVIVGMTNALRVHLDTRMKFSQGFTNLLDVNTSTSDEIYKAVMLRHGASHRSIFEKDGVKMNEIQLQKKIAWLTKKFDFNIGAVLQAWIFCTDVQEDGSIRFSEKETHLNDFLAIAELLILKNCLLFGYSSDLELKNLFTDRYENEYKPAVRKLLNIGVLDRDANGYLIVKNTVRQDLYSILKYRELLA</sequence>
<reference evidence="1 2" key="1">
    <citation type="submission" date="2017-05" db="EMBL/GenBank/DDBJ databases">
        <authorList>
            <person name="Varghese N."/>
            <person name="Submissions S."/>
        </authorList>
    </citation>
    <scope>NUCLEOTIDE SEQUENCE [LARGE SCALE GENOMIC DNA]</scope>
    <source>
        <strain evidence="1 2">DSM 15360</strain>
    </source>
</reference>
<dbReference type="Proteomes" id="UP001157915">
    <property type="component" value="Unassembled WGS sequence"/>
</dbReference>
<comment type="caution">
    <text evidence="1">The sequence shown here is derived from an EMBL/GenBank/DDBJ whole genome shotgun (WGS) entry which is preliminary data.</text>
</comment>
<evidence type="ECO:0000313" key="1">
    <source>
        <dbReference type="EMBL" id="SMP06546.1"/>
    </source>
</evidence>
<dbReference type="Gene3D" id="3.40.50.300">
    <property type="entry name" value="P-loop containing nucleotide triphosphate hydrolases"/>
    <property type="match status" value="1"/>
</dbReference>
<name>A0ABY1NCP5_9BACT</name>
<evidence type="ECO:0000313" key="2">
    <source>
        <dbReference type="Proteomes" id="UP001157915"/>
    </source>
</evidence>
<gene>
    <name evidence="1" type="ORF">SAMN06265367_101486</name>
</gene>
<evidence type="ECO:0008006" key="3">
    <source>
        <dbReference type="Google" id="ProtNLM"/>
    </source>
</evidence>
<proteinExistence type="predicted"/>